<proteinExistence type="predicted"/>
<dbReference type="Proteomes" id="UP000799778">
    <property type="component" value="Unassembled WGS sequence"/>
</dbReference>
<accession>A0A6A5XD31</accession>
<sequence>MWIPQRGLAFIHVVYQSKVAVEFLQQHPNNAAVLCEVDLECNKPISRFCYLHSCIICSQPLSTCTGLTSRAGELAQCDRQFERQSNLQCDVIDPEDTISRNYCAKHLPKESKAMTKYMASQERHEQHRCA</sequence>
<dbReference type="RefSeq" id="XP_033379150.1">
    <property type="nucleotide sequence ID" value="XM_033532177.1"/>
</dbReference>
<reference evidence="1" key="1">
    <citation type="journal article" date="2020" name="Stud. Mycol.">
        <title>101 Dothideomycetes genomes: a test case for predicting lifestyles and emergence of pathogens.</title>
        <authorList>
            <person name="Haridas S."/>
            <person name="Albert R."/>
            <person name="Binder M."/>
            <person name="Bloem J."/>
            <person name="Labutti K."/>
            <person name="Salamov A."/>
            <person name="Andreopoulos B."/>
            <person name="Baker S."/>
            <person name="Barry K."/>
            <person name="Bills G."/>
            <person name="Bluhm B."/>
            <person name="Cannon C."/>
            <person name="Castanera R."/>
            <person name="Culley D."/>
            <person name="Daum C."/>
            <person name="Ezra D."/>
            <person name="Gonzalez J."/>
            <person name="Henrissat B."/>
            <person name="Kuo A."/>
            <person name="Liang C."/>
            <person name="Lipzen A."/>
            <person name="Lutzoni F."/>
            <person name="Magnuson J."/>
            <person name="Mondo S."/>
            <person name="Nolan M."/>
            <person name="Ohm R."/>
            <person name="Pangilinan J."/>
            <person name="Park H.-J."/>
            <person name="Ramirez L."/>
            <person name="Alfaro M."/>
            <person name="Sun H."/>
            <person name="Tritt A."/>
            <person name="Yoshinaga Y."/>
            <person name="Zwiers L.-H."/>
            <person name="Turgeon B."/>
            <person name="Goodwin S."/>
            <person name="Spatafora J."/>
            <person name="Crous P."/>
            <person name="Grigoriev I."/>
        </authorList>
    </citation>
    <scope>NUCLEOTIDE SEQUENCE</scope>
    <source>
        <strain evidence="1">CBS 175.79</strain>
    </source>
</reference>
<protein>
    <submittedName>
        <fullName evidence="1">Uncharacterized protein</fullName>
    </submittedName>
</protein>
<evidence type="ECO:0000313" key="2">
    <source>
        <dbReference type="Proteomes" id="UP000799778"/>
    </source>
</evidence>
<name>A0A6A5XD31_9PLEO</name>
<evidence type="ECO:0000313" key="1">
    <source>
        <dbReference type="EMBL" id="KAF2010811.1"/>
    </source>
</evidence>
<dbReference type="OrthoDB" id="5202228at2759"/>
<dbReference type="AlphaFoldDB" id="A0A6A5XD31"/>
<organism evidence="1 2">
    <name type="scientific">Aaosphaeria arxii CBS 175.79</name>
    <dbReference type="NCBI Taxonomy" id="1450172"/>
    <lineage>
        <taxon>Eukaryota</taxon>
        <taxon>Fungi</taxon>
        <taxon>Dikarya</taxon>
        <taxon>Ascomycota</taxon>
        <taxon>Pezizomycotina</taxon>
        <taxon>Dothideomycetes</taxon>
        <taxon>Pleosporomycetidae</taxon>
        <taxon>Pleosporales</taxon>
        <taxon>Pleosporales incertae sedis</taxon>
        <taxon>Aaosphaeria</taxon>
    </lineage>
</organism>
<gene>
    <name evidence="1" type="ORF">BU24DRAFT_46404</name>
</gene>
<dbReference type="GeneID" id="54289574"/>
<dbReference type="EMBL" id="ML978075">
    <property type="protein sequence ID" value="KAF2010811.1"/>
    <property type="molecule type" value="Genomic_DNA"/>
</dbReference>
<keyword evidence="2" id="KW-1185">Reference proteome</keyword>